<evidence type="ECO:0000313" key="2">
    <source>
        <dbReference type="EMBL" id="WVY97994.1"/>
    </source>
</evidence>
<dbReference type="EMBL" id="CP144692">
    <property type="protein sequence ID" value="WVY97994.1"/>
    <property type="molecule type" value="Genomic_DNA"/>
</dbReference>
<accession>A0AAQ3MWH8</accession>
<name>A0AAQ3MWH8_VIGMU</name>
<dbReference type="Proteomes" id="UP001374535">
    <property type="component" value="Chromosome 9"/>
</dbReference>
<organism evidence="2 3">
    <name type="scientific">Vigna mungo</name>
    <name type="common">Black gram</name>
    <name type="synonym">Phaseolus mungo</name>
    <dbReference type="NCBI Taxonomy" id="3915"/>
    <lineage>
        <taxon>Eukaryota</taxon>
        <taxon>Viridiplantae</taxon>
        <taxon>Streptophyta</taxon>
        <taxon>Embryophyta</taxon>
        <taxon>Tracheophyta</taxon>
        <taxon>Spermatophyta</taxon>
        <taxon>Magnoliopsida</taxon>
        <taxon>eudicotyledons</taxon>
        <taxon>Gunneridae</taxon>
        <taxon>Pentapetalae</taxon>
        <taxon>rosids</taxon>
        <taxon>fabids</taxon>
        <taxon>Fabales</taxon>
        <taxon>Fabaceae</taxon>
        <taxon>Papilionoideae</taxon>
        <taxon>50 kb inversion clade</taxon>
        <taxon>NPAAA clade</taxon>
        <taxon>indigoferoid/millettioid clade</taxon>
        <taxon>Phaseoleae</taxon>
        <taxon>Vigna</taxon>
    </lineage>
</organism>
<sequence>MVAPFSFRHTGMHCLAHSDRVSALLTHAMVITKQINMLAIVFFEITILFFCKIFNHLNSIMNFHIRFLCFVYICRLKVPLASVVKRKLRQCFQISGCLGLHAMHV</sequence>
<keyword evidence="3" id="KW-1185">Reference proteome</keyword>
<keyword evidence="1" id="KW-0812">Transmembrane</keyword>
<dbReference type="AlphaFoldDB" id="A0AAQ3MWH8"/>
<keyword evidence="1" id="KW-0472">Membrane</keyword>
<feature type="transmembrane region" description="Helical" evidence="1">
    <location>
        <begin position="35"/>
        <end position="57"/>
    </location>
</feature>
<gene>
    <name evidence="2" type="ORF">V8G54_030145</name>
</gene>
<reference evidence="2 3" key="1">
    <citation type="journal article" date="2023" name="Life. Sci Alliance">
        <title>Evolutionary insights into 3D genome organization and epigenetic landscape of Vigna mungo.</title>
        <authorList>
            <person name="Junaid A."/>
            <person name="Singh B."/>
            <person name="Bhatia S."/>
        </authorList>
    </citation>
    <scope>NUCLEOTIDE SEQUENCE [LARGE SCALE GENOMIC DNA]</scope>
    <source>
        <strain evidence="2">Urdbean</strain>
    </source>
</reference>
<evidence type="ECO:0000313" key="3">
    <source>
        <dbReference type="Proteomes" id="UP001374535"/>
    </source>
</evidence>
<keyword evidence="1" id="KW-1133">Transmembrane helix</keyword>
<evidence type="ECO:0000256" key="1">
    <source>
        <dbReference type="SAM" id="Phobius"/>
    </source>
</evidence>
<protein>
    <submittedName>
        <fullName evidence="2">Uncharacterized protein</fullName>
    </submittedName>
</protein>
<proteinExistence type="predicted"/>